<organism evidence="2">
    <name type="scientific">Lotharella oceanica</name>
    <dbReference type="NCBI Taxonomy" id="641309"/>
    <lineage>
        <taxon>Eukaryota</taxon>
        <taxon>Sar</taxon>
        <taxon>Rhizaria</taxon>
        <taxon>Cercozoa</taxon>
        <taxon>Chlorarachniophyceae</taxon>
        <taxon>Lotharella</taxon>
    </lineage>
</organism>
<feature type="compositionally biased region" description="Polar residues" evidence="1">
    <location>
        <begin position="124"/>
        <end position="139"/>
    </location>
</feature>
<dbReference type="EMBL" id="HBHP01011587">
    <property type="protein sequence ID" value="CAD9758463.1"/>
    <property type="molecule type" value="Transcribed_RNA"/>
</dbReference>
<proteinExistence type="predicted"/>
<evidence type="ECO:0008006" key="3">
    <source>
        <dbReference type="Google" id="ProtNLM"/>
    </source>
</evidence>
<reference evidence="2" key="1">
    <citation type="submission" date="2021-01" db="EMBL/GenBank/DDBJ databases">
        <authorList>
            <person name="Corre E."/>
            <person name="Pelletier E."/>
            <person name="Niang G."/>
            <person name="Scheremetjew M."/>
            <person name="Finn R."/>
            <person name="Kale V."/>
            <person name="Holt S."/>
            <person name="Cochrane G."/>
            <person name="Meng A."/>
            <person name="Brown T."/>
            <person name="Cohen L."/>
        </authorList>
    </citation>
    <scope>NUCLEOTIDE SEQUENCE</scope>
    <source>
        <strain evidence="2">CCMP622</strain>
    </source>
</reference>
<protein>
    <recommendedName>
        <fullName evidence="3">CBS domain-containing protein</fullName>
    </recommendedName>
</protein>
<dbReference type="InterPro" id="IPR046342">
    <property type="entry name" value="CBS_dom_sf"/>
</dbReference>
<feature type="compositionally biased region" description="Polar residues" evidence="1">
    <location>
        <begin position="86"/>
        <end position="106"/>
    </location>
</feature>
<gene>
    <name evidence="2" type="ORF">LSP00402_LOCUS7198</name>
</gene>
<dbReference type="Gene3D" id="3.10.580.10">
    <property type="entry name" value="CBS-domain"/>
    <property type="match status" value="1"/>
</dbReference>
<feature type="region of interest" description="Disordered" evidence="1">
    <location>
        <begin position="86"/>
        <end position="139"/>
    </location>
</feature>
<dbReference type="AlphaFoldDB" id="A0A7S2X9G2"/>
<sequence length="139" mass="14584">MYSRADIRLLSDEVAAVLDVDVVAAAGRHRRMCTFCTKNDTLQTVMQKMAWTAGMAGEALVCVGPDQRYEGLVSFTSLFGILESKSNPNTVTAPVSANPGAASSSIVEMEASTPERAEVAQTPEPASSSGGITPTPMDS</sequence>
<name>A0A7S2X9G2_9EUKA</name>
<accession>A0A7S2X9G2</accession>
<evidence type="ECO:0000313" key="2">
    <source>
        <dbReference type="EMBL" id="CAD9758463.1"/>
    </source>
</evidence>
<evidence type="ECO:0000256" key="1">
    <source>
        <dbReference type="SAM" id="MobiDB-lite"/>
    </source>
</evidence>